<evidence type="ECO:0000313" key="2">
    <source>
        <dbReference type="EMBL" id="GBO23124.1"/>
    </source>
</evidence>
<dbReference type="EMBL" id="BGPR01046150">
    <property type="protein sequence ID" value="GBO23115.1"/>
    <property type="molecule type" value="Genomic_DNA"/>
</dbReference>
<gene>
    <name evidence="1" type="ORF">AVEN_10277_1</name>
    <name evidence="2" type="ORF">AVEN_242233_1</name>
</gene>
<keyword evidence="3" id="KW-1185">Reference proteome</keyword>
<evidence type="ECO:0000313" key="3">
    <source>
        <dbReference type="Proteomes" id="UP000499080"/>
    </source>
</evidence>
<accession>A0A4Y2VFL3</accession>
<evidence type="ECO:0000313" key="1">
    <source>
        <dbReference type="EMBL" id="GBO23115.1"/>
    </source>
</evidence>
<name>A0A4Y2VFL3_ARAVE</name>
<dbReference type="AlphaFoldDB" id="A0A4Y2VFL3"/>
<comment type="caution">
    <text evidence="2">The sequence shown here is derived from an EMBL/GenBank/DDBJ whole genome shotgun (WGS) entry which is preliminary data.</text>
</comment>
<protein>
    <submittedName>
        <fullName evidence="2">Uncharacterized protein</fullName>
    </submittedName>
</protein>
<proteinExistence type="predicted"/>
<dbReference type="EMBL" id="BGPR01046161">
    <property type="protein sequence ID" value="GBO23124.1"/>
    <property type="molecule type" value="Genomic_DNA"/>
</dbReference>
<organism evidence="2 3">
    <name type="scientific">Araneus ventricosus</name>
    <name type="common">Orbweaver spider</name>
    <name type="synonym">Epeira ventricosa</name>
    <dbReference type="NCBI Taxonomy" id="182803"/>
    <lineage>
        <taxon>Eukaryota</taxon>
        <taxon>Metazoa</taxon>
        <taxon>Ecdysozoa</taxon>
        <taxon>Arthropoda</taxon>
        <taxon>Chelicerata</taxon>
        <taxon>Arachnida</taxon>
        <taxon>Araneae</taxon>
        <taxon>Araneomorphae</taxon>
        <taxon>Entelegynae</taxon>
        <taxon>Araneoidea</taxon>
        <taxon>Araneidae</taxon>
        <taxon>Araneus</taxon>
    </lineage>
</organism>
<reference evidence="2 3" key="1">
    <citation type="journal article" date="2019" name="Sci. Rep.">
        <title>Orb-weaving spider Araneus ventricosus genome elucidates the spidroin gene catalogue.</title>
        <authorList>
            <person name="Kono N."/>
            <person name="Nakamura H."/>
            <person name="Ohtoshi R."/>
            <person name="Moran D.A.P."/>
            <person name="Shinohara A."/>
            <person name="Yoshida Y."/>
            <person name="Fujiwara M."/>
            <person name="Mori M."/>
            <person name="Tomita M."/>
            <person name="Arakawa K."/>
        </authorList>
    </citation>
    <scope>NUCLEOTIDE SEQUENCE [LARGE SCALE GENOMIC DNA]</scope>
</reference>
<sequence length="86" mass="9268">MSGGELLEGVCVEVKLDKLGQEREGALSKERKAPPCRGEGVLGGVGVSKRLVVRFGVSVNDSPKSRDLNGWKQTGRWSKWNSAVLS</sequence>
<dbReference type="Proteomes" id="UP000499080">
    <property type="component" value="Unassembled WGS sequence"/>
</dbReference>